<reference evidence="1" key="1">
    <citation type="submission" date="2022-01" db="EMBL/GenBank/DDBJ databases">
        <title>Paenibacillus spongiae sp. nov., isolated from marine sponge.</title>
        <authorList>
            <person name="Li Z."/>
            <person name="Zhang M."/>
        </authorList>
    </citation>
    <scope>NUCLEOTIDE SEQUENCE</scope>
    <source>
        <strain evidence="1">PHS-Z3</strain>
    </source>
</reference>
<dbReference type="RefSeq" id="WP_258388772.1">
    <property type="nucleotide sequence ID" value="NZ_CP091430.1"/>
</dbReference>
<organism evidence="1 2">
    <name type="scientific">Paenibacillus spongiae</name>
    <dbReference type="NCBI Taxonomy" id="2909671"/>
    <lineage>
        <taxon>Bacteria</taxon>
        <taxon>Bacillati</taxon>
        <taxon>Bacillota</taxon>
        <taxon>Bacilli</taxon>
        <taxon>Bacillales</taxon>
        <taxon>Paenibacillaceae</taxon>
        <taxon>Paenibacillus</taxon>
    </lineage>
</organism>
<dbReference type="EMBL" id="CP091430">
    <property type="protein sequence ID" value="UVI32723.1"/>
    <property type="molecule type" value="Genomic_DNA"/>
</dbReference>
<name>A0ABY5SGL9_9BACL</name>
<evidence type="ECO:0000313" key="2">
    <source>
        <dbReference type="Proteomes" id="UP001057877"/>
    </source>
</evidence>
<proteinExistence type="predicted"/>
<evidence type="ECO:0000313" key="1">
    <source>
        <dbReference type="EMBL" id="UVI32723.1"/>
    </source>
</evidence>
<sequence>MDMKRCLFCDQLVPVRIQGDYEWFDGCYCATGAFYGIQKDSYDKYNELSYQIKAQMFPIISAYICELTDCEETVALSFEDFETIRQSPRIPITIDDKGNRLLHYLHRHSKGPNEPVVIHRLPVRYNLTYSPNLQELIYIIERLREMEMIERAGSTFKLTERGWREAVATAGGKRLKPCFVMFPDHDDLREEWSEKVFPKMEQCGYLPQTPEPTDKEQYGDHIIRLVSECKLLIADLTEPNPEVYYAAGLALGLQIPVIWTMKRGETKQEALPSKLIRPVVWDNGEDLAAILEHRLTV</sequence>
<dbReference type="Proteomes" id="UP001057877">
    <property type="component" value="Chromosome"/>
</dbReference>
<accession>A0ABY5SGL9</accession>
<dbReference type="Gene3D" id="3.40.50.450">
    <property type="match status" value="1"/>
</dbReference>
<protein>
    <submittedName>
        <fullName evidence="1">MarR family transcriptional regulator</fullName>
    </submittedName>
</protein>
<keyword evidence="2" id="KW-1185">Reference proteome</keyword>
<gene>
    <name evidence="1" type="ORF">L1F29_13230</name>
</gene>